<dbReference type="InterPro" id="IPR040442">
    <property type="entry name" value="Pyrv_kinase-like_dom_sf"/>
</dbReference>
<dbReference type="Proteomes" id="UP000754883">
    <property type="component" value="Unassembled WGS sequence"/>
</dbReference>
<gene>
    <name evidence="4" type="ORF">CBYS24578_00016426</name>
</gene>
<dbReference type="GO" id="GO:0016832">
    <property type="term" value="F:aldehyde-lyase activity"/>
    <property type="evidence" value="ECO:0007669"/>
    <property type="project" value="TreeGrafter"/>
</dbReference>
<feature type="domain" description="HpcH/HpaI aldolase/citrate lyase" evidence="3">
    <location>
        <begin position="59"/>
        <end position="246"/>
    </location>
</feature>
<accession>A0A9N9U525</accession>
<dbReference type="AlphaFoldDB" id="A0A9N9U525"/>
<dbReference type="EMBL" id="CABFNO020001244">
    <property type="protein sequence ID" value="CAG9973397.1"/>
    <property type="molecule type" value="Genomic_DNA"/>
</dbReference>
<dbReference type="GO" id="GO:0005737">
    <property type="term" value="C:cytoplasm"/>
    <property type="evidence" value="ECO:0007669"/>
    <property type="project" value="TreeGrafter"/>
</dbReference>
<dbReference type="PANTHER" id="PTHR30502">
    <property type="entry name" value="2-KETO-3-DEOXY-L-RHAMNONATE ALDOLASE"/>
    <property type="match status" value="1"/>
</dbReference>
<protein>
    <recommendedName>
        <fullName evidence="3">HpcH/HpaI aldolase/citrate lyase domain-containing protein</fullName>
    </recommendedName>
</protein>
<reference evidence="4" key="1">
    <citation type="submission" date="2021-10" db="EMBL/GenBank/DDBJ databases">
        <authorList>
            <person name="Piombo E."/>
        </authorList>
    </citation>
    <scope>NUCLEOTIDE SEQUENCE</scope>
</reference>
<organism evidence="4 5">
    <name type="scientific">Clonostachys byssicola</name>
    <dbReference type="NCBI Taxonomy" id="160290"/>
    <lineage>
        <taxon>Eukaryota</taxon>
        <taxon>Fungi</taxon>
        <taxon>Dikarya</taxon>
        <taxon>Ascomycota</taxon>
        <taxon>Pezizomycotina</taxon>
        <taxon>Sordariomycetes</taxon>
        <taxon>Hypocreomycetidae</taxon>
        <taxon>Hypocreales</taxon>
        <taxon>Bionectriaceae</taxon>
        <taxon>Clonostachys</taxon>
    </lineage>
</organism>
<dbReference type="InterPro" id="IPR050251">
    <property type="entry name" value="HpcH-HpaI_aldolase"/>
</dbReference>
<keyword evidence="2" id="KW-0456">Lyase</keyword>
<keyword evidence="5" id="KW-1185">Reference proteome</keyword>
<evidence type="ECO:0000313" key="5">
    <source>
        <dbReference type="Proteomes" id="UP000754883"/>
    </source>
</evidence>
<dbReference type="Pfam" id="PF03328">
    <property type="entry name" value="HpcH_HpaI"/>
    <property type="match status" value="1"/>
</dbReference>
<keyword evidence="1" id="KW-0479">Metal-binding</keyword>
<dbReference type="PANTHER" id="PTHR30502:SF8">
    <property type="entry name" value="SYNTHASE, PUTATIVE-RELATED"/>
    <property type="match status" value="1"/>
</dbReference>
<evidence type="ECO:0000256" key="2">
    <source>
        <dbReference type="ARBA" id="ARBA00023239"/>
    </source>
</evidence>
<feature type="non-terminal residue" evidence="4">
    <location>
        <position position="1"/>
    </location>
</feature>
<evidence type="ECO:0000313" key="4">
    <source>
        <dbReference type="EMBL" id="CAG9973397.1"/>
    </source>
</evidence>
<dbReference type="SUPFAM" id="SSF51621">
    <property type="entry name" value="Phosphoenolpyruvate/pyruvate domain"/>
    <property type="match status" value="1"/>
</dbReference>
<evidence type="ECO:0000259" key="3">
    <source>
        <dbReference type="Pfam" id="PF03328"/>
    </source>
</evidence>
<dbReference type="InterPro" id="IPR015813">
    <property type="entry name" value="Pyrv/PenolPyrv_kinase-like_dom"/>
</dbReference>
<dbReference type="InterPro" id="IPR005000">
    <property type="entry name" value="Aldolase/citrate-lyase_domain"/>
</dbReference>
<dbReference type="OrthoDB" id="5134029at2759"/>
<name>A0A9N9U525_9HYPO</name>
<evidence type="ECO:0000256" key="1">
    <source>
        <dbReference type="ARBA" id="ARBA00022723"/>
    </source>
</evidence>
<proteinExistence type="predicted"/>
<dbReference type="Gene3D" id="3.20.20.60">
    <property type="entry name" value="Phosphoenolpyruvate-binding domains"/>
    <property type="match status" value="1"/>
</dbReference>
<dbReference type="GO" id="GO:0046872">
    <property type="term" value="F:metal ion binding"/>
    <property type="evidence" value="ECO:0007669"/>
    <property type="project" value="UniProtKB-KW"/>
</dbReference>
<sequence length="295" mass="32282">PSSPRKDLKSFVTMDKYAAPSLFQPHNARQAIRDCHEGKIPPMLCVFYGIASIPVSRLLAPFGFDAIWFDWEHSACNIETMTTIVHDTIFMSGGRTIPFVRVPGHNQSLIAYAMDAGASIIVPQVDTVEQCKFVLSATKFGAKNNGTRSAPPFRLVPGISDGVMLGDDLHQSLNNQAAVMIQIESLAGIENLDDILTECPDVDMVFLGALDARVSMNLPANAGMDCFEPEWVAALEKFKATMKKHNKPLAVFKFGEDNIKKLDPGYSMLIFDADVIHIAGLYHSLGAVKKLVAKT</sequence>
<comment type="caution">
    <text evidence="4">The sequence shown here is derived from an EMBL/GenBank/DDBJ whole genome shotgun (WGS) entry which is preliminary data.</text>
</comment>